<evidence type="ECO:0000256" key="7">
    <source>
        <dbReference type="ARBA" id="ARBA00023136"/>
    </source>
</evidence>
<evidence type="ECO:0000256" key="5">
    <source>
        <dbReference type="ARBA" id="ARBA00022692"/>
    </source>
</evidence>
<feature type="transmembrane region" description="Helical" evidence="9">
    <location>
        <begin position="92"/>
        <end position="111"/>
    </location>
</feature>
<keyword evidence="12" id="KW-1185">Reference proteome</keyword>
<comment type="similarity">
    <text evidence="8">Belongs to the TRAP transporter small permease family.</text>
</comment>
<evidence type="ECO:0000313" key="12">
    <source>
        <dbReference type="Proteomes" id="UP000049855"/>
    </source>
</evidence>
<feature type="domain" description="Tripartite ATP-independent periplasmic transporters DctQ component" evidence="10">
    <location>
        <begin position="31"/>
        <end position="161"/>
    </location>
</feature>
<evidence type="ECO:0000256" key="8">
    <source>
        <dbReference type="ARBA" id="ARBA00038436"/>
    </source>
</evidence>
<keyword evidence="3" id="KW-1003">Cell membrane</keyword>
<reference evidence="12" key="1">
    <citation type="submission" date="2015-03" db="EMBL/GenBank/DDBJ databases">
        <authorList>
            <person name="Nijsse Bart"/>
        </authorList>
    </citation>
    <scope>NUCLEOTIDE SEQUENCE [LARGE SCALE GENOMIC DNA]</scope>
</reference>
<keyword evidence="7 9" id="KW-0472">Membrane</keyword>
<keyword evidence="2" id="KW-0813">Transport</keyword>
<dbReference type="PANTHER" id="PTHR35011">
    <property type="entry name" value="2,3-DIKETO-L-GULONATE TRAP TRANSPORTER SMALL PERMEASE PROTEIN YIAM"/>
    <property type="match status" value="1"/>
</dbReference>
<name>A0A0U1KTF1_9FIRM</name>
<dbReference type="InterPro" id="IPR007387">
    <property type="entry name" value="TRAP_DctQ"/>
</dbReference>
<feature type="transmembrane region" description="Helical" evidence="9">
    <location>
        <begin position="21"/>
        <end position="39"/>
    </location>
</feature>
<evidence type="ECO:0000256" key="1">
    <source>
        <dbReference type="ARBA" id="ARBA00004429"/>
    </source>
</evidence>
<comment type="subcellular location">
    <subcellularLocation>
        <location evidence="1">Cell inner membrane</location>
        <topology evidence="1">Multi-pass membrane protein</topology>
    </subcellularLocation>
</comment>
<keyword evidence="6 9" id="KW-1133">Transmembrane helix</keyword>
<feature type="transmembrane region" description="Helical" evidence="9">
    <location>
        <begin position="54"/>
        <end position="72"/>
    </location>
</feature>
<protein>
    <recommendedName>
        <fullName evidence="10">Tripartite ATP-independent periplasmic transporters DctQ component domain-containing protein</fullName>
    </recommendedName>
</protein>
<dbReference type="Pfam" id="PF04290">
    <property type="entry name" value="DctQ"/>
    <property type="match status" value="1"/>
</dbReference>
<proteinExistence type="inferred from homology"/>
<keyword evidence="5 9" id="KW-0812">Transmembrane</keyword>
<dbReference type="InterPro" id="IPR055348">
    <property type="entry name" value="DctQ"/>
</dbReference>
<sequence>MRKVVELVDQIIQKVTSLATVLAGLFILATAVIVCYEVIARGLFDAPTEWSLELSVYLVLASGFLGLAATYADDKHIRVDILTARLSERSNACLTIFVGIVVTGMCFVFLVESWDMVLTSYQMNNTSPSTLRVPLFIPQLSLPVGFLLLLLQLARKIILDILDLSTKRRLTPEKASKRRDG</sequence>
<evidence type="ECO:0000256" key="6">
    <source>
        <dbReference type="ARBA" id="ARBA00022989"/>
    </source>
</evidence>
<gene>
    <name evidence="11" type="ORF">SpAn4DRAFT_1688</name>
</gene>
<organism evidence="11 12">
    <name type="scientific">Sporomusa ovata</name>
    <dbReference type="NCBI Taxonomy" id="2378"/>
    <lineage>
        <taxon>Bacteria</taxon>
        <taxon>Bacillati</taxon>
        <taxon>Bacillota</taxon>
        <taxon>Negativicutes</taxon>
        <taxon>Selenomonadales</taxon>
        <taxon>Sporomusaceae</taxon>
        <taxon>Sporomusa</taxon>
    </lineage>
</organism>
<evidence type="ECO:0000256" key="4">
    <source>
        <dbReference type="ARBA" id="ARBA00022519"/>
    </source>
</evidence>
<keyword evidence="4" id="KW-0997">Cell inner membrane</keyword>
<feature type="transmembrane region" description="Helical" evidence="9">
    <location>
        <begin position="131"/>
        <end position="151"/>
    </location>
</feature>
<evidence type="ECO:0000259" key="10">
    <source>
        <dbReference type="Pfam" id="PF04290"/>
    </source>
</evidence>
<accession>A0A0U1KTF1</accession>
<evidence type="ECO:0000256" key="3">
    <source>
        <dbReference type="ARBA" id="ARBA00022475"/>
    </source>
</evidence>
<dbReference type="AlphaFoldDB" id="A0A0U1KTF1"/>
<evidence type="ECO:0000256" key="2">
    <source>
        <dbReference type="ARBA" id="ARBA00022448"/>
    </source>
</evidence>
<evidence type="ECO:0000256" key="9">
    <source>
        <dbReference type="SAM" id="Phobius"/>
    </source>
</evidence>
<dbReference type="EMBL" id="CTRP01000003">
    <property type="protein sequence ID" value="CQR70710.1"/>
    <property type="molecule type" value="Genomic_DNA"/>
</dbReference>
<dbReference type="Proteomes" id="UP000049855">
    <property type="component" value="Unassembled WGS sequence"/>
</dbReference>
<dbReference type="GO" id="GO:0005886">
    <property type="term" value="C:plasma membrane"/>
    <property type="evidence" value="ECO:0007669"/>
    <property type="project" value="UniProtKB-SubCell"/>
</dbReference>
<evidence type="ECO:0000313" key="11">
    <source>
        <dbReference type="EMBL" id="CQR70710.1"/>
    </source>
</evidence>